<dbReference type="STRING" id="1503.CLPU_4c02660"/>
<name>A0A0L0WCT0_GOTPU</name>
<evidence type="ECO:0000313" key="5">
    <source>
        <dbReference type="Proteomes" id="UP000037267"/>
    </source>
</evidence>
<reference evidence="5" key="1">
    <citation type="submission" date="2015-07" db="EMBL/GenBank/DDBJ databases">
        <title>Draft genome sequence of the purine-degrading Gottschalkia purinilyticum DSM 1384 (formerly Clostridium purinilyticum).</title>
        <authorList>
            <person name="Poehlein A."/>
            <person name="Schiel-Bengelsdorf B."/>
            <person name="Bengelsdorf F.R."/>
            <person name="Daniel R."/>
            <person name="Duerre P."/>
        </authorList>
    </citation>
    <scope>NUCLEOTIDE SEQUENCE [LARGE SCALE GENOMIC DNA]</scope>
    <source>
        <strain evidence="5">DSM 1384</strain>
    </source>
</reference>
<evidence type="ECO:0000259" key="3">
    <source>
        <dbReference type="PROSITE" id="PS51186"/>
    </source>
</evidence>
<dbReference type="InterPro" id="IPR016181">
    <property type="entry name" value="Acyl_CoA_acyltransferase"/>
</dbReference>
<dbReference type="NCBIfam" id="NF007853">
    <property type="entry name" value="PRK10562.1"/>
    <property type="match status" value="1"/>
</dbReference>
<keyword evidence="2" id="KW-0012">Acyltransferase</keyword>
<dbReference type="Pfam" id="PF13673">
    <property type="entry name" value="Acetyltransf_10"/>
    <property type="match status" value="1"/>
</dbReference>
<accession>A0A0L0WCT0</accession>
<dbReference type="PATRIC" id="fig|1503.3.peg.2496"/>
<proteinExistence type="predicted"/>
<gene>
    <name evidence="4" type="ORF">CLPU_4c02660</name>
</gene>
<dbReference type="OrthoDB" id="88131at2"/>
<dbReference type="SUPFAM" id="SSF55729">
    <property type="entry name" value="Acyl-CoA N-acyltransferases (Nat)"/>
    <property type="match status" value="1"/>
</dbReference>
<feature type="domain" description="N-acetyltransferase" evidence="3">
    <location>
        <begin position="1"/>
        <end position="145"/>
    </location>
</feature>
<dbReference type="RefSeq" id="WP_097677540.1">
    <property type="nucleotide sequence ID" value="NZ_LGSS01000004.1"/>
</dbReference>
<dbReference type="Gene3D" id="3.40.630.30">
    <property type="match status" value="1"/>
</dbReference>
<evidence type="ECO:0000256" key="1">
    <source>
        <dbReference type="ARBA" id="ARBA00022679"/>
    </source>
</evidence>
<dbReference type="GO" id="GO:0016747">
    <property type="term" value="F:acyltransferase activity, transferring groups other than amino-acyl groups"/>
    <property type="evidence" value="ECO:0007669"/>
    <property type="project" value="InterPro"/>
</dbReference>
<evidence type="ECO:0000256" key="2">
    <source>
        <dbReference type="ARBA" id="ARBA00023315"/>
    </source>
</evidence>
<dbReference type="PANTHER" id="PTHR43800">
    <property type="entry name" value="PEPTIDYL-LYSINE N-ACETYLTRANSFERASE YJAB"/>
    <property type="match status" value="1"/>
</dbReference>
<dbReference type="EMBL" id="LGSS01000004">
    <property type="protein sequence ID" value="KNF09220.1"/>
    <property type="molecule type" value="Genomic_DNA"/>
</dbReference>
<keyword evidence="5" id="KW-1185">Reference proteome</keyword>
<dbReference type="CDD" id="cd04301">
    <property type="entry name" value="NAT_SF"/>
    <property type="match status" value="1"/>
</dbReference>
<organism evidence="4 5">
    <name type="scientific">Gottschalkia purinilytica</name>
    <name type="common">Clostridium purinilyticum</name>
    <dbReference type="NCBI Taxonomy" id="1503"/>
    <lineage>
        <taxon>Bacteria</taxon>
        <taxon>Bacillati</taxon>
        <taxon>Bacillota</taxon>
        <taxon>Tissierellia</taxon>
        <taxon>Tissierellales</taxon>
        <taxon>Gottschalkiaceae</taxon>
        <taxon>Gottschalkia</taxon>
    </lineage>
</organism>
<comment type="caution">
    <text evidence="4">The sequence shown here is derived from an EMBL/GenBank/DDBJ whole genome shotgun (WGS) entry which is preliminary data.</text>
</comment>
<sequence>MIRKLDINNETELKRVMTIWQEANIKAHDFIPKEYWISNYDIVKNEYIPNSDTYLYLKDDEIKGFISIVSEEYIGGLFVDINSQGNGIGKHLINYVKSKYSMLRLGVYKKNKRAVNFYDKMGFKIKSENIDEKTKEVECIMEFNK</sequence>
<dbReference type="InterPro" id="IPR000182">
    <property type="entry name" value="GNAT_dom"/>
</dbReference>
<keyword evidence="1 4" id="KW-0808">Transferase</keyword>
<dbReference type="PANTHER" id="PTHR43800:SF1">
    <property type="entry name" value="PEPTIDYL-LYSINE N-ACETYLTRANSFERASE YJAB"/>
    <property type="match status" value="1"/>
</dbReference>
<protein>
    <submittedName>
        <fullName evidence="4">Acetyltransferase, GNAT family</fullName>
    </submittedName>
</protein>
<dbReference type="AlphaFoldDB" id="A0A0L0WCT0"/>
<evidence type="ECO:0000313" key="4">
    <source>
        <dbReference type="EMBL" id="KNF09220.1"/>
    </source>
</evidence>
<dbReference type="PROSITE" id="PS51186">
    <property type="entry name" value="GNAT"/>
    <property type="match status" value="1"/>
</dbReference>
<dbReference type="Proteomes" id="UP000037267">
    <property type="component" value="Unassembled WGS sequence"/>
</dbReference>